<dbReference type="InterPro" id="IPR020476">
    <property type="entry name" value="Nudix_hydrolase"/>
</dbReference>
<dbReference type="CDD" id="cd04685">
    <property type="entry name" value="NUDIX_Hydrolase"/>
    <property type="match status" value="1"/>
</dbReference>
<keyword evidence="2 4" id="KW-0378">Hydrolase</keyword>
<comment type="cofactor">
    <cofactor evidence="1">
        <name>Mg(2+)</name>
        <dbReference type="ChEBI" id="CHEBI:18420"/>
    </cofactor>
</comment>
<feature type="domain" description="Nudix hydrolase" evidence="6">
    <location>
        <begin position="12"/>
        <end position="161"/>
    </location>
</feature>
<evidence type="ECO:0000256" key="1">
    <source>
        <dbReference type="ARBA" id="ARBA00001946"/>
    </source>
</evidence>
<dbReference type="SUPFAM" id="SSF55811">
    <property type="entry name" value="Nudix"/>
    <property type="match status" value="1"/>
</dbReference>
<dbReference type="PROSITE" id="PS51462">
    <property type="entry name" value="NUDIX"/>
    <property type="match status" value="1"/>
</dbReference>
<comment type="caution">
    <text evidence="7">The sequence shown here is derived from an EMBL/GenBank/DDBJ whole genome shotgun (WGS) entry which is preliminary data.</text>
</comment>
<dbReference type="PRINTS" id="PR00502">
    <property type="entry name" value="NUDIXFAMILY"/>
</dbReference>
<evidence type="ECO:0000313" key="10">
    <source>
        <dbReference type="Proteomes" id="UP000182800"/>
    </source>
</evidence>
<reference evidence="8 10" key="2">
    <citation type="submission" date="2016-08" db="EMBL/GenBank/DDBJ databases">
        <authorList>
            <person name="Varghese N."/>
            <person name="Submissions Spin"/>
        </authorList>
    </citation>
    <scope>NUCLEOTIDE SEQUENCE [LARGE SCALE GENOMIC DNA]</scope>
    <source>
        <strain evidence="8 10">HL-109</strain>
    </source>
</reference>
<dbReference type="Gene3D" id="3.90.79.10">
    <property type="entry name" value="Nucleoside Triphosphate Pyrophosphohydrolase"/>
    <property type="match status" value="1"/>
</dbReference>
<evidence type="ECO:0000313" key="9">
    <source>
        <dbReference type="Proteomes" id="UP000050497"/>
    </source>
</evidence>
<organism evidence="7 9">
    <name type="scientific">Saliniramus fredricksonii</name>
    <dbReference type="NCBI Taxonomy" id="1653334"/>
    <lineage>
        <taxon>Bacteria</taxon>
        <taxon>Pseudomonadati</taxon>
        <taxon>Pseudomonadota</taxon>
        <taxon>Alphaproteobacteria</taxon>
        <taxon>Hyphomicrobiales</taxon>
        <taxon>Salinarimonadaceae</taxon>
        <taxon>Saliniramus</taxon>
    </lineage>
</organism>
<protein>
    <submittedName>
        <fullName evidence="8">8-oxo-dGTP pyrophosphatase MutT, NUDIX family</fullName>
    </submittedName>
    <submittedName>
        <fullName evidence="7">Putative NTP pyrophosphohydrolase</fullName>
    </submittedName>
</protein>
<dbReference type="InterPro" id="IPR015797">
    <property type="entry name" value="NUDIX_hydrolase-like_dom_sf"/>
</dbReference>
<comment type="similarity">
    <text evidence="4">Belongs to the Nudix hydrolase family.</text>
</comment>
<proteinExistence type="inferred from homology"/>
<dbReference type="InterPro" id="IPR020084">
    <property type="entry name" value="NUDIX_hydrolase_CS"/>
</dbReference>
<dbReference type="AlphaFoldDB" id="A0A0P7X7J0"/>
<accession>A0A0P7X7J0</accession>
<evidence type="ECO:0000256" key="4">
    <source>
        <dbReference type="RuleBase" id="RU003476"/>
    </source>
</evidence>
<feature type="region of interest" description="Disordered" evidence="5">
    <location>
        <begin position="44"/>
        <end position="63"/>
    </location>
</feature>
<dbReference type="Pfam" id="PF00293">
    <property type="entry name" value="NUDIX"/>
    <property type="match status" value="1"/>
</dbReference>
<name>A0A0P7X7J0_9HYPH</name>
<dbReference type="PANTHER" id="PTHR43046">
    <property type="entry name" value="GDP-MANNOSE MANNOSYL HYDROLASE"/>
    <property type="match status" value="1"/>
</dbReference>
<dbReference type="EMBL" id="LJSX01000010">
    <property type="protein sequence ID" value="KPQ11056.1"/>
    <property type="molecule type" value="Genomic_DNA"/>
</dbReference>
<dbReference type="PROSITE" id="PS00893">
    <property type="entry name" value="NUDIX_BOX"/>
    <property type="match status" value="1"/>
</dbReference>
<evidence type="ECO:0000256" key="3">
    <source>
        <dbReference type="ARBA" id="ARBA00022842"/>
    </source>
</evidence>
<dbReference type="Proteomes" id="UP000050497">
    <property type="component" value="Unassembled WGS sequence"/>
</dbReference>
<keyword evidence="3" id="KW-0460">Magnesium</keyword>
<reference evidence="7 9" key="1">
    <citation type="submission" date="2015-09" db="EMBL/GenBank/DDBJ databases">
        <title>Identification and resolution of microdiversity through metagenomic sequencing of parallel consortia.</title>
        <authorList>
            <person name="Nelson W.C."/>
            <person name="Romine M.F."/>
            <person name="Lindemann S.R."/>
        </authorList>
    </citation>
    <scope>NUCLEOTIDE SEQUENCE [LARGE SCALE GENOMIC DNA]</scope>
    <source>
        <strain evidence="7">HL-109</strain>
    </source>
</reference>
<evidence type="ECO:0000259" key="6">
    <source>
        <dbReference type="PROSITE" id="PS51462"/>
    </source>
</evidence>
<dbReference type="RefSeq" id="WP_238947038.1">
    <property type="nucleotide sequence ID" value="NZ_FMBM01000001.1"/>
</dbReference>
<dbReference type="Proteomes" id="UP000182800">
    <property type="component" value="Unassembled WGS sequence"/>
</dbReference>
<evidence type="ECO:0000313" key="7">
    <source>
        <dbReference type="EMBL" id="KPQ11056.1"/>
    </source>
</evidence>
<dbReference type="PANTHER" id="PTHR43046:SF12">
    <property type="entry name" value="GDP-MANNOSE MANNOSYL HYDROLASE"/>
    <property type="match status" value="1"/>
</dbReference>
<dbReference type="GO" id="GO:0016787">
    <property type="term" value="F:hydrolase activity"/>
    <property type="evidence" value="ECO:0007669"/>
    <property type="project" value="UniProtKB-KW"/>
</dbReference>
<evidence type="ECO:0000313" key="8">
    <source>
        <dbReference type="EMBL" id="SCC78031.1"/>
    </source>
</evidence>
<dbReference type="EMBL" id="FMBM01000001">
    <property type="protein sequence ID" value="SCC78031.1"/>
    <property type="molecule type" value="Genomic_DNA"/>
</dbReference>
<dbReference type="InterPro" id="IPR000086">
    <property type="entry name" value="NUDIX_hydrolase_dom"/>
</dbReference>
<evidence type="ECO:0000256" key="5">
    <source>
        <dbReference type="SAM" id="MobiDB-lite"/>
    </source>
</evidence>
<sequence>MSAPGINPTDLPARETARAILIDPADRLLLICYEASRDVDPARPGKRDFWYTPGGGREPGETPQQTCLRELAEETGLSGLTLGPVVARRACPQTLFARKCFVRETYFLVRAPHDRIDTSRLQETEGDPVLDVRWWEAGALDVPDIVIDPTGIRALFLDILAGRIPATPRDLAAAP</sequence>
<dbReference type="STRING" id="1653334.GA0071312_0043"/>
<evidence type="ECO:0000256" key="2">
    <source>
        <dbReference type="ARBA" id="ARBA00022801"/>
    </source>
</evidence>
<gene>
    <name evidence="8" type="ORF">GA0071312_0043</name>
    <name evidence="7" type="ORF">HLUCCO17_07925</name>
</gene>
<keyword evidence="10" id="KW-1185">Reference proteome</keyword>